<dbReference type="OrthoDB" id="540503at2759"/>
<dbReference type="GO" id="GO:0016757">
    <property type="term" value="F:glycosyltransferase activity"/>
    <property type="evidence" value="ECO:0007669"/>
    <property type="project" value="TreeGrafter"/>
</dbReference>
<gene>
    <name evidence="2" type="ORF">PECAL_3P03230</name>
</gene>
<dbReference type="PANTHER" id="PTHR47032:SF1">
    <property type="entry name" value="UDP-D-XYLOSE:L-FUCOSE ALPHA-1,3-D-XYLOSYLTRANSFERASE-RELATED"/>
    <property type="match status" value="1"/>
</dbReference>
<dbReference type="PANTHER" id="PTHR47032">
    <property type="entry name" value="UDP-D-XYLOSE:L-FUCOSE ALPHA-1,3-D-XYLOSYLTRANSFERASE-RELATED"/>
    <property type="match status" value="1"/>
</dbReference>
<dbReference type="InterPro" id="IPR005069">
    <property type="entry name" value="Nucl-diP-sugar_transferase"/>
</dbReference>
<feature type="domain" description="Nucleotide-diphospho-sugar transferase" evidence="1">
    <location>
        <begin position="334"/>
        <end position="545"/>
    </location>
</feature>
<dbReference type="GO" id="GO:0005794">
    <property type="term" value="C:Golgi apparatus"/>
    <property type="evidence" value="ECO:0007669"/>
    <property type="project" value="TreeGrafter"/>
</dbReference>
<name>A0A8J2WY07_9STRA</name>
<evidence type="ECO:0000259" key="1">
    <source>
        <dbReference type="Pfam" id="PF03407"/>
    </source>
</evidence>
<dbReference type="Pfam" id="PF03407">
    <property type="entry name" value="Nucleotid_trans"/>
    <property type="match status" value="1"/>
</dbReference>
<proteinExistence type="predicted"/>
<dbReference type="EMBL" id="CAKKNE010000003">
    <property type="protein sequence ID" value="CAH0370435.1"/>
    <property type="molecule type" value="Genomic_DNA"/>
</dbReference>
<protein>
    <recommendedName>
        <fullName evidence="1">Nucleotide-diphospho-sugar transferase domain-containing protein</fullName>
    </recommendedName>
</protein>
<evidence type="ECO:0000313" key="3">
    <source>
        <dbReference type="Proteomes" id="UP000789595"/>
    </source>
</evidence>
<accession>A0A8J2WY07</accession>
<dbReference type="InterPro" id="IPR052636">
    <property type="entry name" value="UDP-D-xylose:L-fucose_XylT"/>
</dbReference>
<reference evidence="2" key="1">
    <citation type="submission" date="2021-11" db="EMBL/GenBank/DDBJ databases">
        <authorList>
            <consortium name="Genoscope - CEA"/>
            <person name="William W."/>
        </authorList>
    </citation>
    <scope>NUCLEOTIDE SEQUENCE</scope>
</reference>
<dbReference type="PROSITE" id="PS51257">
    <property type="entry name" value="PROKAR_LIPOPROTEIN"/>
    <property type="match status" value="1"/>
</dbReference>
<keyword evidence="3" id="KW-1185">Reference proteome</keyword>
<evidence type="ECO:0000313" key="2">
    <source>
        <dbReference type="EMBL" id="CAH0370435.1"/>
    </source>
</evidence>
<sequence>MARATRQQSGQSNLLLAAACAALGFVGGWSFGHVHGLHACDSNALGHGKIIRPCSPQPRTHLIHQEANRTRHALDDALIRLSKLERSTTKCPKCQSASEAISQIEELENQVRDLTSSHESSGGEASLDMTQWASVRAFDRARLWRETLASLPYVQGTTISRGGLLFTKRKPVNASLAAAKATCSEIDVVVADSKPDVCLAVFDSRLPIYTMLRTDASGGKVLEKQRLEQAPRLHKHAGAAAYTPERLAKRSLIIAQQETLPKKHSFMEALTTTAKFGATAQGVIKRIDELIRRRKLDANRKTVVVMATNQGTLDLVANFACSCRAGPPEVQRALASTLVFTGDSETSKQVELFGLASFHDSALGDLPEGAAKAYGDYAFVRMMWLKITSVYSVVATGRHALFQDADVVWLRDPIEYFFTQADDQVDCFFMDDGARSARYTPLYTNSGFYFIRNNMRTQFFMHRMLMAYDTVLAVRSHQHALIMLLLEHMARHGLTVGVLDPLLFPQGQIFHRKKAIMQSFVDGTERPYVFHMCWTAGRTDKLRYLKNMALWFLEPKCDQDSWKGHRDHGNSTFDHNQANCCLAGAKPWTVPTPYTQVIDLKSK</sequence>
<dbReference type="Proteomes" id="UP000789595">
    <property type="component" value="Unassembled WGS sequence"/>
</dbReference>
<dbReference type="AlphaFoldDB" id="A0A8J2WY07"/>
<comment type="caution">
    <text evidence="2">The sequence shown here is derived from an EMBL/GenBank/DDBJ whole genome shotgun (WGS) entry which is preliminary data.</text>
</comment>
<organism evidence="2 3">
    <name type="scientific">Pelagomonas calceolata</name>
    <dbReference type="NCBI Taxonomy" id="35677"/>
    <lineage>
        <taxon>Eukaryota</taxon>
        <taxon>Sar</taxon>
        <taxon>Stramenopiles</taxon>
        <taxon>Ochrophyta</taxon>
        <taxon>Pelagophyceae</taxon>
        <taxon>Pelagomonadales</taxon>
        <taxon>Pelagomonadaceae</taxon>
        <taxon>Pelagomonas</taxon>
    </lineage>
</organism>